<dbReference type="EMBL" id="JACHJJ010000059">
    <property type="protein sequence ID" value="MBB5968175.1"/>
    <property type="molecule type" value="Genomic_DNA"/>
</dbReference>
<reference evidence="5 6" key="1">
    <citation type="submission" date="2020-08" db="EMBL/GenBank/DDBJ databases">
        <title>Genomic Encyclopedia of Type Strains, Phase III (KMG-III): the genomes of soil and plant-associated and newly described type strains.</title>
        <authorList>
            <person name="Whitman W."/>
        </authorList>
    </citation>
    <scope>NUCLEOTIDE SEQUENCE [LARGE SCALE GENOMIC DNA]</scope>
    <source>
        <strain evidence="5 6">CECT 3303</strain>
    </source>
</reference>
<organism evidence="5 6">
    <name type="scientific">Planomonospora venezuelensis</name>
    <dbReference type="NCBI Taxonomy" id="1999"/>
    <lineage>
        <taxon>Bacteria</taxon>
        <taxon>Bacillati</taxon>
        <taxon>Actinomycetota</taxon>
        <taxon>Actinomycetes</taxon>
        <taxon>Streptosporangiales</taxon>
        <taxon>Streptosporangiaceae</taxon>
        <taxon>Planomonospora</taxon>
    </lineage>
</organism>
<feature type="non-terminal residue" evidence="5">
    <location>
        <position position="1"/>
    </location>
</feature>
<accession>A0A841DJD4</accession>
<dbReference type="Pfam" id="PF13377">
    <property type="entry name" value="Peripla_BP_3"/>
    <property type="match status" value="1"/>
</dbReference>
<keyword evidence="1" id="KW-0805">Transcription regulation</keyword>
<evidence type="ECO:0000313" key="6">
    <source>
        <dbReference type="Proteomes" id="UP000562352"/>
    </source>
</evidence>
<dbReference type="PANTHER" id="PTHR30146">
    <property type="entry name" value="LACI-RELATED TRANSCRIPTIONAL REPRESSOR"/>
    <property type="match status" value="1"/>
</dbReference>
<evidence type="ECO:0000256" key="2">
    <source>
        <dbReference type="ARBA" id="ARBA00023125"/>
    </source>
</evidence>
<dbReference type="SUPFAM" id="SSF53822">
    <property type="entry name" value="Periplasmic binding protein-like I"/>
    <property type="match status" value="1"/>
</dbReference>
<proteinExistence type="predicted"/>
<feature type="domain" description="Transcriptional regulator LacI/GalR-like sensor" evidence="4">
    <location>
        <begin position="1"/>
        <end position="82"/>
    </location>
</feature>
<dbReference type="InterPro" id="IPR046335">
    <property type="entry name" value="LacI/GalR-like_sensor"/>
</dbReference>
<evidence type="ECO:0000256" key="3">
    <source>
        <dbReference type="ARBA" id="ARBA00023163"/>
    </source>
</evidence>
<evidence type="ECO:0000313" key="5">
    <source>
        <dbReference type="EMBL" id="MBB5968175.1"/>
    </source>
</evidence>
<name>A0A841DJD4_PLAVE</name>
<keyword evidence="2 5" id="KW-0238">DNA-binding</keyword>
<dbReference type="AlphaFoldDB" id="A0A841DJD4"/>
<sequence>ALGLIEGLRERGLDVPGDVSVIGVDDSLPGRLSRPKLTTITMPTAAAGRMAVDLLLASVAAGEAAPRTTARLETHLVIRESTQRASSP</sequence>
<dbReference type="InterPro" id="IPR028082">
    <property type="entry name" value="Peripla_BP_I"/>
</dbReference>
<dbReference type="GO" id="GO:0003700">
    <property type="term" value="F:DNA-binding transcription factor activity"/>
    <property type="evidence" value="ECO:0007669"/>
    <property type="project" value="TreeGrafter"/>
</dbReference>
<dbReference type="Proteomes" id="UP000562352">
    <property type="component" value="Unassembled WGS sequence"/>
</dbReference>
<gene>
    <name evidence="5" type="ORF">FHS22_007496</name>
</gene>
<protein>
    <submittedName>
        <fullName evidence="5">DNA-binding LacI/PurR family transcriptional regulator</fullName>
    </submittedName>
</protein>
<keyword evidence="6" id="KW-1185">Reference proteome</keyword>
<dbReference type="Gene3D" id="3.40.50.2300">
    <property type="match status" value="1"/>
</dbReference>
<keyword evidence="3" id="KW-0804">Transcription</keyword>
<comment type="caution">
    <text evidence="5">The sequence shown here is derived from an EMBL/GenBank/DDBJ whole genome shotgun (WGS) entry which is preliminary data.</text>
</comment>
<dbReference type="RefSeq" id="WP_184948851.1">
    <property type="nucleotide sequence ID" value="NZ_JACHJJ010000059.1"/>
</dbReference>
<dbReference type="PANTHER" id="PTHR30146:SF153">
    <property type="entry name" value="LACTOSE OPERON REPRESSOR"/>
    <property type="match status" value="1"/>
</dbReference>
<evidence type="ECO:0000259" key="4">
    <source>
        <dbReference type="Pfam" id="PF13377"/>
    </source>
</evidence>
<evidence type="ECO:0000256" key="1">
    <source>
        <dbReference type="ARBA" id="ARBA00023015"/>
    </source>
</evidence>
<dbReference type="GO" id="GO:0000976">
    <property type="term" value="F:transcription cis-regulatory region binding"/>
    <property type="evidence" value="ECO:0007669"/>
    <property type="project" value="TreeGrafter"/>
</dbReference>